<dbReference type="PANTHER" id="PTHR23101">
    <property type="entry name" value="RAB GDP/GTP EXCHANGE FACTOR"/>
    <property type="match status" value="1"/>
</dbReference>
<evidence type="ECO:0000256" key="3">
    <source>
        <dbReference type="PROSITE-ProRule" id="PRU00191"/>
    </source>
</evidence>
<dbReference type="SUPFAM" id="SSF54236">
    <property type="entry name" value="Ubiquitin-like"/>
    <property type="match status" value="1"/>
</dbReference>
<feature type="compositionally biased region" description="Basic and acidic residues" evidence="4">
    <location>
        <begin position="69"/>
        <end position="83"/>
    </location>
</feature>
<dbReference type="CDD" id="cd01776">
    <property type="entry name" value="RA_Rin"/>
    <property type="match status" value="1"/>
</dbReference>
<dbReference type="SUPFAM" id="SSF109993">
    <property type="entry name" value="VPS9 domain"/>
    <property type="match status" value="1"/>
</dbReference>
<dbReference type="PROSITE" id="PS50200">
    <property type="entry name" value="RA"/>
    <property type="match status" value="1"/>
</dbReference>
<dbReference type="Proteomes" id="UP000694941">
    <property type="component" value="Unplaced"/>
</dbReference>
<dbReference type="PANTHER" id="PTHR23101:SF104">
    <property type="entry name" value="PROTEIN SPRINT"/>
    <property type="match status" value="1"/>
</dbReference>
<protein>
    <submittedName>
        <fullName evidence="9">Uncharacterized protein LOC111085687 isoform X1</fullName>
    </submittedName>
</protein>
<feature type="domain" description="VPS9" evidence="7">
    <location>
        <begin position="931"/>
        <end position="1081"/>
    </location>
</feature>
<name>A0ABM1SC17_LIMPO</name>
<evidence type="ECO:0000256" key="2">
    <source>
        <dbReference type="ARBA" id="ARBA00022468"/>
    </source>
</evidence>
<dbReference type="InterPro" id="IPR045046">
    <property type="entry name" value="Vps9-like"/>
</dbReference>
<evidence type="ECO:0000256" key="1">
    <source>
        <dbReference type="ARBA" id="ARBA00006919"/>
    </source>
</evidence>
<gene>
    <name evidence="9" type="primary">LOC111085687</name>
</gene>
<evidence type="ECO:0000256" key="4">
    <source>
        <dbReference type="SAM" id="MobiDB-lite"/>
    </source>
</evidence>
<dbReference type="InterPro" id="IPR029071">
    <property type="entry name" value="Ubiquitin-like_domsf"/>
</dbReference>
<accession>A0ABM1SC17</accession>
<feature type="domain" description="SH2" evidence="5">
    <location>
        <begin position="185"/>
        <end position="278"/>
    </location>
</feature>
<dbReference type="InterPro" id="IPR003123">
    <property type="entry name" value="VPS9"/>
</dbReference>
<dbReference type="SMART" id="SM00314">
    <property type="entry name" value="RA"/>
    <property type="match status" value="1"/>
</dbReference>
<evidence type="ECO:0000313" key="8">
    <source>
        <dbReference type="Proteomes" id="UP000694941"/>
    </source>
</evidence>
<dbReference type="Gene3D" id="3.30.505.10">
    <property type="entry name" value="SH2 domain"/>
    <property type="match status" value="1"/>
</dbReference>
<evidence type="ECO:0000313" key="9">
    <source>
        <dbReference type="RefSeq" id="XP_022241172.1"/>
    </source>
</evidence>
<dbReference type="SUPFAM" id="SSF55550">
    <property type="entry name" value="SH2 domain"/>
    <property type="match status" value="1"/>
</dbReference>
<comment type="similarity">
    <text evidence="1">Belongs to the RIN (Ras interaction/interference) family.</text>
</comment>
<keyword evidence="3" id="KW-0727">SH2 domain</keyword>
<dbReference type="InterPro" id="IPR037191">
    <property type="entry name" value="VPS9_dom_sf"/>
</dbReference>
<sequence>MNSLDLELSLKLTELEQMLQDLDFYTHTHNRYISESFCKEKTIPDIKLLSNSHIEEFEPFKSRYQLNQEDVRSTRKERPKESSTRCSTGRSFAECKSTCKPVFQSTDGNSTLPRSLMCPVSSAFLCSDLSSPVCSVVLSAQPSTKSHSNFNSSWKKADNSIVSEHDLQPFPIDMMERLNQTRPVWFLPNKSRESTTHCLRGRKKGNFIVRKSSLLDTYALTVLLSEDSRFVEHYLINVLPDNTVKLEGSQITFSSILLLVSHYCQCCDELPVKLCLPDALAQATTSTDLSLLAHLGEEFWESFSAQECVGNHTISEENAVSQENINQTTFKTLRTHCEKLAPEDPMLCRNVLSVKVPPSFSHGNMKNNYEGSSCNNSLSVTQESRTNIFFTPGLERENSSNIDLSNVELEVKHKKIRASHSLREDINDSNAVCFHSSLDDKVSDYEDLEKLDTCNSPSPSSNVDFENQKQQDSIILDIESQSTEDFGKELLFNCNQTHETTKVTSPNLQQEQPAERAVHSGSFKIQNTSTVITDMEYGDPSSPLYAVPVDAVNNEHVLERLETTQNSIISMPHPEKLKPQNCLRDSFMRNENGLSSISKTVLNGPEVFSQKHHSETQDPGQRSEEHINYFKHCKPKEGNVHFSSNVSNEELNIPEKPHISFKRLQCQEGWASDSSWEWCDLEEVKKEKQLQNTKSLCVASDFTKYEKLEGIKELEDKVTVLVDYDEIATFSKHWNQETCDSFFHPAQGTCIEKYNNEKKETSSCDTSHDTALLNSGRESNIDVQNQDLTNFLADDCVKRSCSVHTSGHVTTAPWNIHTPQDEVIRNYIFSLANDNSTFFAKKIDSFIKCTKESQQVNPEDYLKRIRQFMSGLSNFLVKNGEGKFVELIMQERGKLQANKFLNMDLIIEETLHELVIKPLKDDIYLILNHKYSRDNSLFSLREGIKYAKSKTPRELGIRKVLEPPGSGCLAVVKTYFKQMENEHSPLKKLENLLRAMSIVCNSVNDTGSTQRKEHTSIGADDFLPILVYVLSQCELTSAEIEFNYMWGLLHSSWHLGEGGYYLITLSSAVHALKQLYLESVKITRKPVHPLFTPLKQPEGETRLPSICDLQGYLKVMFPDEGSGDVLYKTLPVPPNMTTKEVCRMAASKFGVTNAQDYGLFKLVGDVEFKLIECECPQTVKAEAVACDKDISFIYRRCEGKFAWPYW</sequence>
<evidence type="ECO:0000259" key="6">
    <source>
        <dbReference type="PROSITE" id="PS50200"/>
    </source>
</evidence>
<dbReference type="Gene3D" id="1.20.1050.80">
    <property type="entry name" value="VPS9 domain"/>
    <property type="match status" value="1"/>
</dbReference>
<dbReference type="Pfam" id="PF00788">
    <property type="entry name" value="RA"/>
    <property type="match status" value="1"/>
</dbReference>
<feature type="domain" description="Ras-associating" evidence="6">
    <location>
        <begin position="1109"/>
        <end position="1199"/>
    </location>
</feature>
<dbReference type="InterPro" id="IPR000159">
    <property type="entry name" value="RA_dom"/>
</dbReference>
<dbReference type="Pfam" id="PF23268">
    <property type="entry name" value="RIN1"/>
    <property type="match status" value="1"/>
</dbReference>
<proteinExistence type="inferred from homology"/>
<dbReference type="InterPro" id="IPR000980">
    <property type="entry name" value="SH2"/>
</dbReference>
<organism evidence="8 9">
    <name type="scientific">Limulus polyphemus</name>
    <name type="common">Atlantic horseshoe crab</name>
    <dbReference type="NCBI Taxonomy" id="6850"/>
    <lineage>
        <taxon>Eukaryota</taxon>
        <taxon>Metazoa</taxon>
        <taxon>Ecdysozoa</taxon>
        <taxon>Arthropoda</taxon>
        <taxon>Chelicerata</taxon>
        <taxon>Merostomata</taxon>
        <taxon>Xiphosura</taxon>
        <taxon>Limulidae</taxon>
        <taxon>Limulus</taxon>
    </lineage>
</organism>
<dbReference type="PROSITE" id="PS51205">
    <property type="entry name" value="VPS9"/>
    <property type="match status" value="1"/>
</dbReference>
<feature type="region of interest" description="Disordered" evidence="4">
    <location>
        <begin position="68"/>
        <end position="87"/>
    </location>
</feature>
<dbReference type="SMART" id="SM00167">
    <property type="entry name" value="VPS9"/>
    <property type="match status" value="1"/>
</dbReference>
<dbReference type="PROSITE" id="PS50001">
    <property type="entry name" value="SH2"/>
    <property type="match status" value="1"/>
</dbReference>
<dbReference type="SMART" id="SM00252">
    <property type="entry name" value="SH2"/>
    <property type="match status" value="1"/>
</dbReference>
<dbReference type="Pfam" id="PF00017">
    <property type="entry name" value="SH2"/>
    <property type="match status" value="1"/>
</dbReference>
<dbReference type="Pfam" id="PF02204">
    <property type="entry name" value="VPS9"/>
    <property type="match status" value="1"/>
</dbReference>
<evidence type="ECO:0000259" key="7">
    <source>
        <dbReference type="PROSITE" id="PS51205"/>
    </source>
</evidence>
<keyword evidence="2" id="KW-0343">GTPase activation</keyword>
<dbReference type="RefSeq" id="XP_022241172.1">
    <property type="nucleotide sequence ID" value="XM_022385464.1"/>
</dbReference>
<keyword evidence="8" id="KW-1185">Reference proteome</keyword>
<reference evidence="9" key="1">
    <citation type="submission" date="2025-08" db="UniProtKB">
        <authorList>
            <consortium name="RefSeq"/>
        </authorList>
    </citation>
    <scope>IDENTIFICATION</scope>
    <source>
        <tissue evidence="9">Muscle</tissue>
    </source>
</reference>
<evidence type="ECO:0000259" key="5">
    <source>
        <dbReference type="PROSITE" id="PS50001"/>
    </source>
</evidence>
<dbReference type="InterPro" id="IPR036860">
    <property type="entry name" value="SH2_dom_sf"/>
</dbReference>
<dbReference type="GeneID" id="111085687"/>